<name>A0A6N7IQE5_9FIRM</name>
<evidence type="ECO:0000313" key="2">
    <source>
        <dbReference type="Proteomes" id="UP000441717"/>
    </source>
</evidence>
<dbReference type="GO" id="GO:0009007">
    <property type="term" value="F:site-specific DNA-methyltransferase (adenine-specific) activity"/>
    <property type="evidence" value="ECO:0007669"/>
    <property type="project" value="InterPro"/>
</dbReference>
<proteinExistence type="predicted"/>
<accession>A0A6N7IQE5</accession>
<dbReference type="Pfam" id="PF05869">
    <property type="entry name" value="Dam"/>
    <property type="match status" value="1"/>
</dbReference>
<reference evidence="1 2" key="1">
    <citation type="submission" date="2019-10" db="EMBL/GenBank/DDBJ databases">
        <title>Comparative genomics of sulfur disproportionating microorganisms.</title>
        <authorList>
            <person name="Ward L.M."/>
            <person name="Bertran E."/>
            <person name="Johnston D."/>
        </authorList>
    </citation>
    <scope>NUCLEOTIDE SEQUENCE [LARGE SCALE GENOMIC DNA]</scope>
    <source>
        <strain evidence="1 2">DSM 14055</strain>
    </source>
</reference>
<sequence>MLNKSMFSSQTGEWETPASFFAVLNSEFRFTLDVCARPENAKCPRFFSPEQDGLRQSWAGEICWMNPPYGREIGKWVRKAFEEARRGAVVVCLLPSRTDTRWWHNYVMRAAEIRFVIGRLRFGGAPGSAPFPSAVVVFRPGEHQLRMSSMHARIPNFEKGVERQCQALNSRAANRRGSGPTP</sequence>
<dbReference type="GO" id="GO:0032259">
    <property type="term" value="P:methylation"/>
    <property type="evidence" value="ECO:0007669"/>
    <property type="project" value="UniProtKB-KW"/>
</dbReference>
<comment type="caution">
    <text evidence="1">The sequence shown here is derived from an EMBL/GenBank/DDBJ whole genome shotgun (WGS) entry which is preliminary data.</text>
</comment>
<keyword evidence="2" id="KW-1185">Reference proteome</keyword>
<dbReference type="OrthoDB" id="189843at2"/>
<keyword evidence="1" id="KW-0808">Transferase</keyword>
<dbReference type="InterPro" id="IPR008593">
    <property type="entry name" value="Dam_MeTrfase"/>
</dbReference>
<dbReference type="GO" id="GO:0003677">
    <property type="term" value="F:DNA binding"/>
    <property type="evidence" value="ECO:0007669"/>
    <property type="project" value="InterPro"/>
</dbReference>
<protein>
    <submittedName>
        <fullName evidence="1">Adenine methyltransferase</fullName>
    </submittedName>
</protein>
<keyword evidence="1" id="KW-0489">Methyltransferase</keyword>
<dbReference type="Proteomes" id="UP000441717">
    <property type="component" value="Unassembled WGS sequence"/>
</dbReference>
<dbReference type="GO" id="GO:0009307">
    <property type="term" value="P:DNA restriction-modification system"/>
    <property type="evidence" value="ECO:0007669"/>
    <property type="project" value="InterPro"/>
</dbReference>
<dbReference type="EMBL" id="WHYR01000012">
    <property type="protein sequence ID" value="MQL51813.1"/>
    <property type="molecule type" value="Genomic_DNA"/>
</dbReference>
<evidence type="ECO:0000313" key="1">
    <source>
        <dbReference type="EMBL" id="MQL51813.1"/>
    </source>
</evidence>
<gene>
    <name evidence="1" type="ORF">GFC01_05955</name>
</gene>
<dbReference type="AlphaFoldDB" id="A0A6N7IQE5"/>
<organism evidence="1 2">
    <name type="scientific">Desulfofundulus thermobenzoicus</name>
    <dbReference type="NCBI Taxonomy" id="29376"/>
    <lineage>
        <taxon>Bacteria</taxon>
        <taxon>Bacillati</taxon>
        <taxon>Bacillota</taxon>
        <taxon>Clostridia</taxon>
        <taxon>Eubacteriales</taxon>
        <taxon>Peptococcaceae</taxon>
        <taxon>Desulfofundulus</taxon>
    </lineage>
</organism>